<dbReference type="SUPFAM" id="SSF52218">
    <property type="entry name" value="Flavoproteins"/>
    <property type="match status" value="1"/>
</dbReference>
<dbReference type="EMBL" id="VFPH01000001">
    <property type="protein sequence ID" value="TQM45980.1"/>
    <property type="molecule type" value="Genomic_DNA"/>
</dbReference>
<feature type="domain" description="NADPH-dependent FMN reductase-like" evidence="1">
    <location>
        <begin position="35"/>
        <end position="170"/>
    </location>
</feature>
<dbReference type="Gene3D" id="3.40.50.360">
    <property type="match status" value="1"/>
</dbReference>
<proteinExistence type="predicted"/>
<sequence length="222" mass="24215">MCSAGRQPDRKETENVARKLVSVPEQQDVATDPIRLVIIIGSTRHGRFGPTVATWFAGRAARRRDLATDVVDLADAGLPSTLTDVDEAVPGPVTALAPRLAAADAFVVVTPEYNHSFPAPLKTAIDWFYQEWHAKPVAFVAYGRESGGLHAVAQLQEVFAELHAVALPDPITLPCYWDQFAADGSWPRAAAACNEQATATLDRLCWWARALRDARSRSPFTP</sequence>
<dbReference type="GO" id="GO:0005829">
    <property type="term" value="C:cytosol"/>
    <property type="evidence" value="ECO:0007669"/>
    <property type="project" value="TreeGrafter"/>
</dbReference>
<dbReference type="InterPro" id="IPR029039">
    <property type="entry name" value="Flavoprotein-like_sf"/>
</dbReference>
<evidence type="ECO:0000313" key="2">
    <source>
        <dbReference type="EMBL" id="TQM45980.1"/>
    </source>
</evidence>
<dbReference type="Pfam" id="PF03358">
    <property type="entry name" value="FMN_red"/>
    <property type="match status" value="1"/>
</dbReference>
<protein>
    <submittedName>
        <fullName evidence="2">NAD(P)H-dependent FMN reductase</fullName>
    </submittedName>
</protein>
<organism evidence="2 3">
    <name type="scientific">Pseudonocardia cypriaca</name>
    <dbReference type="NCBI Taxonomy" id="882449"/>
    <lineage>
        <taxon>Bacteria</taxon>
        <taxon>Bacillati</taxon>
        <taxon>Actinomycetota</taxon>
        <taxon>Actinomycetes</taxon>
        <taxon>Pseudonocardiales</taxon>
        <taxon>Pseudonocardiaceae</taxon>
        <taxon>Pseudonocardia</taxon>
    </lineage>
</organism>
<name>A0A543GIR5_9PSEU</name>
<evidence type="ECO:0000313" key="3">
    <source>
        <dbReference type="Proteomes" id="UP000319818"/>
    </source>
</evidence>
<gene>
    <name evidence="2" type="ORF">FB388_3383</name>
</gene>
<accession>A0A543GIR5</accession>
<dbReference type="Proteomes" id="UP000319818">
    <property type="component" value="Unassembled WGS sequence"/>
</dbReference>
<dbReference type="AlphaFoldDB" id="A0A543GIR5"/>
<comment type="caution">
    <text evidence="2">The sequence shown here is derived from an EMBL/GenBank/DDBJ whole genome shotgun (WGS) entry which is preliminary data.</text>
</comment>
<dbReference type="GO" id="GO:0016491">
    <property type="term" value="F:oxidoreductase activity"/>
    <property type="evidence" value="ECO:0007669"/>
    <property type="project" value="InterPro"/>
</dbReference>
<evidence type="ECO:0000259" key="1">
    <source>
        <dbReference type="Pfam" id="PF03358"/>
    </source>
</evidence>
<dbReference type="PANTHER" id="PTHR30543">
    <property type="entry name" value="CHROMATE REDUCTASE"/>
    <property type="match status" value="1"/>
</dbReference>
<dbReference type="GO" id="GO:0010181">
    <property type="term" value="F:FMN binding"/>
    <property type="evidence" value="ECO:0007669"/>
    <property type="project" value="TreeGrafter"/>
</dbReference>
<dbReference type="InterPro" id="IPR005025">
    <property type="entry name" value="FMN_Rdtase-like_dom"/>
</dbReference>
<keyword evidence="3" id="KW-1185">Reference proteome</keyword>
<dbReference type="InterPro" id="IPR050712">
    <property type="entry name" value="NAD(P)H-dep_reductase"/>
</dbReference>
<dbReference type="PANTHER" id="PTHR30543:SF21">
    <property type="entry name" value="NAD(P)H-DEPENDENT FMN REDUCTASE LOT6"/>
    <property type="match status" value="1"/>
</dbReference>
<reference evidence="2 3" key="1">
    <citation type="submission" date="2019-06" db="EMBL/GenBank/DDBJ databases">
        <title>Sequencing the genomes of 1000 actinobacteria strains.</title>
        <authorList>
            <person name="Klenk H.-P."/>
        </authorList>
    </citation>
    <scope>NUCLEOTIDE SEQUENCE [LARGE SCALE GENOMIC DNA]</scope>
    <source>
        <strain evidence="2 3">DSM 45511</strain>
    </source>
</reference>